<dbReference type="RefSeq" id="WP_146353372.1">
    <property type="nucleotide sequence ID" value="NZ_VOBR01000011.1"/>
</dbReference>
<sequence>MRILVVSAPLLGHVFPLMPLALALRKAGHDVVVATGGDALKVHESGVDVETVISDTHMGRLALRTMLAHPLAAKSEVDGAGDLRFVSHLFGAVGKRMIKGLSRLVTRWSPDMIVHEPLAAAAAVIAERHGIPAVVHDISLFDGVELTSAVAARMREPIAKPHAVLRTSPASVADFSGGSPLRFVPYSGEGPVPDWLSTPSPRPRILVSRSTVSGPGGAKMMTAVAAAAGQVDAEFVVVRPKSGEALPDNVRAVDWVPLTAVLPRCAAVVHHGGAGTTLSALAAGIPQLIEPGVGDRTRHASLVTARGAGLSATPSEITPELLTRLIRDTGLARSAKEVSAEIAAMPSPTRVAARLTE</sequence>
<name>A0A563ESR9_9PSEU</name>
<proteinExistence type="inferred from homology"/>
<dbReference type="Proteomes" id="UP000316639">
    <property type="component" value="Unassembled WGS sequence"/>
</dbReference>
<evidence type="ECO:0000313" key="6">
    <source>
        <dbReference type="EMBL" id="TWP50652.1"/>
    </source>
</evidence>
<organism evidence="6 7">
    <name type="scientific">Lentzea tibetensis</name>
    <dbReference type="NCBI Taxonomy" id="2591470"/>
    <lineage>
        <taxon>Bacteria</taxon>
        <taxon>Bacillati</taxon>
        <taxon>Actinomycetota</taxon>
        <taxon>Actinomycetes</taxon>
        <taxon>Pseudonocardiales</taxon>
        <taxon>Pseudonocardiaceae</taxon>
        <taxon>Lentzea</taxon>
    </lineage>
</organism>
<dbReference type="OrthoDB" id="5488434at2"/>
<dbReference type="InterPro" id="IPR002213">
    <property type="entry name" value="UDP_glucos_trans"/>
</dbReference>
<dbReference type="Pfam" id="PF06722">
    <property type="entry name" value="EryCIII-like_C"/>
    <property type="match status" value="1"/>
</dbReference>
<dbReference type="AlphaFoldDB" id="A0A563ESR9"/>
<dbReference type="SUPFAM" id="SSF53756">
    <property type="entry name" value="UDP-Glycosyltransferase/glycogen phosphorylase"/>
    <property type="match status" value="1"/>
</dbReference>
<dbReference type="PANTHER" id="PTHR48050:SF13">
    <property type="entry name" value="STEROL 3-BETA-GLUCOSYLTRANSFERASE UGT80A2"/>
    <property type="match status" value="1"/>
</dbReference>
<evidence type="ECO:0000259" key="4">
    <source>
        <dbReference type="Pfam" id="PF06722"/>
    </source>
</evidence>
<dbReference type="InterPro" id="IPR048284">
    <property type="entry name" value="EryCIII-like_N"/>
</dbReference>
<reference evidence="6 7" key="1">
    <citation type="submission" date="2019-07" db="EMBL/GenBank/DDBJ databases">
        <title>Lentzea xizangensis sp. nov., isolated from Qinghai-Tibetan Plateau Soils.</title>
        <authorList>
            <person name="Huang J."/>
        </authorList>
    </citation>
    <scope>NUCLEOTIDE SEQUENCE [LARGE SCALE GENOMIC DNA]</scope>
    <source>
        <strain evidence="6 7">FXJ1.1311</strain>
    </source>
</reference>
<evidence type="ECO:0000256" key="2">
    <source>
        <dbReference type="ARBA" id="ARBA00022676"/>
    </source>
</evidence>
<gene>
    <name evidence="6" type="ORF">FKR81_18740</name>
</gene>
<dbReference type="GO" id="GO:0008194">
    <property type="term" value="F:UDP-glycosyltransferase activity"/>
    <property type="evidence" value="ECO:0007669"/>
    <property type="project" value="InterPro"/>
</dbReference>
<accession>A0A563ESR9</accession>
<dbReference type="InterPro" id="IPR010610">
    <property type="entry name" value="EryCIII-like_C"/>
</dbReference>
<dbReference type="Pfam" id="PF21036">
    <property type="entry name" value="EryCIII-like_N"/>
    <property type="match status" value="1"/>
</dbReference>
<dbReference type="PANTHER" id="PTHR48050">
    <property type="entry name" value="STEROL 3-BETA-GLUCOSYLTRANSFERASE"/>
    <property type="match status" value="1"/>
</dbReference>
<feature type="domain" description="Erythromycin biosynthesis protein CIII-like N-terminal" evidence="5">
    <location>
        <begin position="23"/>
        <end position="154"/>
    </location>
</feature>
<dbReference type="Gene3D" id="3.40.50.2000">
    <property type="entry name" value="Glycogen Phosphorylase B"/>
    <property type="match status" value="2"/>
</dbReference>
<evidence type="ECO:0000313" key="7">
    <source>
        <dbReference type="Proteomes" id="UP000316639"/>
    </source>
</evidence>
<dbReference type="CDD" id="cd03784">
    <property type="entry name" value="GT1_Gtf-like"/>
    <property type="match status" value="1"/>
</dbReference>
<feature type="domain" description="Erythromycin biosynthesis protein CIII-like C-terminal" evidence="4">
    <location>
        <begin position="225"/>
        <end position="356"/>
    </location>
</feature>
<dbReference type="GO" id="GO:0017000">
    <property type="term" value="P:antibiotic biosynthetic process"/>
    <property type="evidence" value="ECO:0007669"/>
    <property type="project" value="UniProtKB-ARBA"/>
</dbReference>
<comment type="similarity">
    <text evidence="1">Belongs to the glycosyltransferase 28 family.</text>
</comment>
<dbReference type="GO" id="GO:0016758">
    <property type="term" value="F:hexosyltransferase activity"/>
    <property type="evidence" value="ECO:0007669"/>
    <property type="project" value="UniProtKB-ARBA"/>
</dbReference>
<keyword evidence="2" id="KW-0328">Glycosyltransferase</keyword>
<keyword evidence="7" id="KW-1185">Reference proteome</keyword>
<evidence type="ECO:0000256" key="3">
    <source>
        <dbReference type="ARBA" id="ARBA00022679"/>
    </source>
</evidence>
<comment type="caution">
    <text evidence="6">The sequence shown here is derived from an EMBL/GenBank/DDBJ whole genome shotgun (WGS) entry which is preliminary data.</text>
</comment>
<evidence type="ECO:0000256" key="1">
    <source>
        <dbReference type="ARBA" id="ARBA00006962"/>
    </source>
</evidence>
<keyword evidence="3" id="KW-0808">Transferase</keyword>
<dbReference type="InterPro" id="IPR050426">
    <property type="entry name" value="Glycosyltransferase_28"/>
</dbReference>
<dbReference type="EMBL" id="VOBR01000011">
    <property type="protein sequence ID" value="TWP50652.1"/>
    <property type="molecule type" value="Genomic_DNA"/>
</dbReference>
<protein>
    <submittedName>
        <fullName evidence="6">DUF1205 domain-containing protein</fullName>
    </submittedName>
</protein>
<evidence type="ECO:0000259" key="5">
    <source>
        <dbReference type="Pfam" id="PF21036"/>
    </source>
</evidence>